<proteinExistence type="predicted"/>
<dbReference type="InterPro" id="IPR056739">
    <property type="entry name" value="NfeD_membrane"/>
</dbReference>
<evidence type="ECO:0000256" key="4">
    <source>
        <dbReference type="ARBA" id="ARBA00023136"/>
    </source>
</evidence>
<dbReference type="CDD" id="cd07021">
    <property type="entry name" value="Clp_protease_NfeD_like"/>
    <property type="match status" value="1"/>
</dbReference>
<name>A0ABX8F7I0_9BACI</name>
<keyword evidence="2 5" id="KW-0812">Transmembrane</keyword>
<dbReference type="Gene3D" id="3.90.226.10">
    <property type="entry name" value="2-enoyl-CoA Hydratase, Chain A, domain 1"/>
    <property type="match status" value="1"/>
</dbReference>
<dbReference type="SUPFAM" id="SSF52096">
    <property type="entry name" value="ClpP/crotonase"/>
    <property type="match status" value="1"/>
</dbReference>
<dbReference type="InterPro" id="IPR052165">
    <property type="entry name" value="Membrane_assoc_protease"/>
</dbReference>
<sequence length="443" mass="47253">MRSVFKHIAVISFLFAFILMLIPVNGTSANNDIVYTVPVEETVEKGLYAFLSRAVHTAEEEGADAIIFELNTPGGAVDAAGEIGKLLTSTDIKTISFVNKQALSAGAYIALNTDEIYMVPGSTMGSAAIIDQSGNTAGKKAESYWFSAMESAAQQSNRDPIVARAMADESIEIPELGLGNDELLTLTPDQALEVNYSEATVANMDELVQQLGFENAEIRSMEESFSEKLARFLTNPVIIPILLSIGSIGLVVELYSPGFGVPGFMGLSALLLFFYGHLVAGLAGYETLILFVIGIGLLIAEFFLPGGIAGLLGAGAIIASLFMASGNVVHMGISILIAISAAILVSILLVKVFGKKMKFFRKMILTDSTNTEKGYVSNTNRTELIGTEGYALTALRPAGTVVISNERIDVVSEGGFIQKDAKVRVVKAEGSRIVVRELTNLDK</sequence>
<dbReference type="SUPFAM" id="SSF141322">
    <property type="entry name" value="NfeD domain-like"/>
    <property type="match status" value="1"/>
</dbReference>
<dbReference type="Pfam" id="PF25145">
    <property type="entry name" value="NfeD1b_N"/>
    <property type="match status" value="1"/>
</dbReference>
<reference evidence="9 10" key="1">
    <citation type="submission" date="2021-03" db="EMBL/GenBank/DDBJ databases">
        <title>The first data on the complete genome of the tetrodotoxin-producing bacterium.</title>
        <authorList>
            <person name="Melnikova D.I."/>
            <person name="Nijland R."/>
            <person name="Magarlamov T.Y."/>
        </authorList>
    </citation>
    <scope>NUCLEOTIDE SEQUENCE [LARGE SCALE GENOMIC DNA]</scope>
    <source>
        <strain evidence="9 10">1839</strain>
    </source>
</reference>
<feature type="domain" description="NfeD1b N-terminal" evidence="8">
    <location>
        <begin position="34"/>
        <end position="220"/>
    </location>
</feature>
<dbReference type="Gene3D" id="2.40.50.140">
    <property type="entry name" value="Nucleic acid-binding proteins"/>
    <property type="match status" value="1"/>
</dbReference>
<feature type="transmembrane region" description="Helical" evidence="5">
    <location>
        <begin position="259"/>
        <end position="276"/>
    </location>
</feature>
<gene>
    <name evidence="9" type="ORF">J1899_15405</name>
</gene>
<evidence type="ECO:0000259" key="7">
    <source>
        <dbReference type="Pfam" id="PF24961"/>
    </source>
</evidence>
<dbReference type="Pfam" id="PF24961">
    <property type="entry name" value="NfeD_membrane"/>
    <property type="match status" value="1"/>
</dbReference>
<dbReference type="Pfam" id="PF01957">
    <property type="entry name" value="NfeD"/>
    <property type="match status" value="1"/>
</dbReference>
<dbReference type="InterPro" id="IPR029045">
    <property type="entry name" value="ClpP/crotonase-like_dom_sf"/>
</dbReference>
<keyword evidence="10" id="KW-1185">Reference proteome</keyword>
<dbReference type="InterPro" id="IPR012340">
    <property type="entry name" value="NA-bd_OB-fold"/>
</dbReference>
<protein>
    <submittedName>
        <fullName evidence="9">Nodulation protein NfeD</fullName>
    </submittedName>
</protein>
<feature type="domain" description="NfeD-like C-terminal" evidence="6">
    <location>
        <begin position="382"/>
        <end position="436"/>
    </location>
</feature>
<dbReference type="PANTHER" id="PTHR33507">
    <property type="entry name" value="INNER MEMBRANE PROTEIN YBBJ"/>
    <property type="match status" value="1"/>
</dbReference>
<feature type="domain" description="NfeD integral membrane" evidence="7">
    <location>
        <begin position="238"/>
        <end position="351"/>
    </location>
</feature>
<evidence type="ECO:0000256" key="1">
    <source>
        <dbReference type="ARBA" id="ARBA00004141"/>
    </source>
</evidence>
<feature type="transmembrane region" description="Helical" evidence="5">
    <location>
        <begin position="282"/>
        <end position="300"/>
    </location>
</feature>
<evidence type="ECO:0000256" key="5">
    <source>
        <dbReference type="SAM" id="Phobius"/>
    </source>
</evidence>
<dbReference type="EMBL" id="CP071709">
    <property type="protein sequence ID" value="QVY60393.1"/>
    <property type="molecule type" value="Genomic_DNA"/>
</dbReference>
<evidence type="ECO:0000259" key="8">
    <source>
        <dbReference type="Pfam" id="PF25145"/>
    </source>
</evidence>
<dbReference type="InterPro" id="IPR002810">
    <property type="entry name" value="NfeD-like_C"/>
</dbReference>
<feature type="transmembrane region" description="Helical" evidence="5">
    <location>
        <begin position="331"/>
        <end position="353"/>
    </location>
</feature>
<accession>A0ABX8F7I0</accession>
<comment type="subcellular location">
    <subcellularLocation>
        <location evidence="1">Membrane</location>
        <topology evidence="1">Multi-pass membrane protein</topology>
    </subcellularLocation>
</comment>
<organism evidence="9 10">
    <name type="scientific">Cytobacillus gottheilii</name>
    <dbReference type="NCBI Taxonomy" id="859144"/>
    <lineage>
        <taxon>Bacteria</taxon>
        <taxon>Bacillati</taxon>
        <taxon>Bacillota</taxon>
        <taxon>Bacilli</taxon>
        <taxon>Bacillales</taxon>
        <taxon>Bacillaceae</taxon>
        <taxon>Cytobacillus</taxon>
    </lineage>
</organism>
<keyword evidence="3 5" id="KW-1133">Transmembrane helix</keyword>
<evidence type="ECO:0000256" key="3">
    <source>
        <dbReference type="ARBA" id="ARBA00022989"/>
    </source>
</evidence>
<dbReference type="InterPro" id="IPR056738">
    <property type="entry name" value="NfeD1b_N"/>
</dbReference>
<evidence type="ECO:0000256" key="2">
    <source>
        <dbReference type="ARBA" id="ARBA00022692"/>
    </source>
</evidence>
<evidence type="ECO:0000313" key="9">
    <source>
        <dbReference type="EMBL" id="QVY60393.1"/>
    </source>
</evidence>
<feature type="transmembrane region" description="Helical" evidence="5">
    <location>
        <begin position="232"/>
        <end position="252"/>
    </location>
</feature>
<dbReference type="RefSeq" id="WP_066443475.1">
    <property type="nucleotide sequence ID" value="NZ_CP071709.1"/>
</dbReference>
<dbReference type="PANTHER" id="PTHR33507:SF3">
    <property type="entry name" value="INNER MEMBRANE PROTEIN YBBJ"/>
    <property type="match status" value="1"/>
</dbReference>
<keyword evidence="4 5" id="KW-0472">Membrane</keyword>
<dbReference type="Proteomes" id="UP000679247">
    <property type="component" value="Chromosome"/>
</dbReference>
<evidence type="ECO:0000259" key="6">
    <source>
        <dbReference type="Pfam" id="PF01957"/>
    </source>
</evidence>
<evidence type="ECO:0000313" key="10">
    <source>
        <dbReference type="Proteomes" id="UP000679247"/>
    </source>
</evidence>